<accession>A0A261RBT0</accession>
<protein>
    <submittedName>
        <fullName evidence="1">Uncharacterized protein</fullName>
    </submittedName>
</protein>
<comment type="caution">
    <text evidence="1">The sequence shown here is derived from an EMBL/GenBank/DDBJ whole genome shotgun (WGS) entry which is preliminary data.</text>
</comment>
<gene>
    <name evidence="1" type="ORF">CAL19_07930</name>
</gene>
<name>A0A261RBT0_9BORD</name>
<proteinExistence type="predicted"/>
<dbReference type="AlphaFoldDB" id="A0A261RBT0"/>
<dbReference type="RefSeq" id="WP_026641327.1">
    <property type="nucleotide sequence ID" value="NZ_NEVI01000013.1"/>
</dbReference>
<organism evidence="1 2">
    <name type="scientific">Bordetella genomosp. 7</name>
    <dbReference type="NCBI Taxonomy" id="1416805"/>
    <lineage>
        <taxon>Bacteria</taxon>
        <taxon>Pseudomonadati</taxon>
        <taxon>Pseudomonadota</taxon>
        <taxon>Betaproteobacteria</taxon>
        <taxon>Burkholderiales</taxon>
        <taxon>Alcaligenaceae</taxon>
        <taxon>Bordetella</taxon>
    </lineage>
</organism>
<evidence type="ECO:0000313" key="1">
    <source>
        <dbReference type="EMBL" id="OZI22459.1"/>
    </source>
</evidence>
<evidence type="ECO:0000313" key="2">
    <source>
        <dbReference type="Proteomes" id="UP000216947"/>
    </source>
</evidence>
<sequence>MIARNKQTIPSSRSNKDIALELVKAMLEGGALDATREGDEWKDKSLQSKARLDASYVANLYFFTLQRLEKADEPKSGITAA</sequence>
<dbReference type="Proteomes" id="UP000216947">
    <property type="component" value="Unassembled WGS sequence"/>
</dbReference>
<keyword evidence="2" id="KW-1185">Reference proteome</keyword>
<reference evidence="2" key="1">
    <citation type="submission" date="2017-05" db="EMBL/GenBank/DDBJ databases">
        <title>Complete and WGS of Bordetella genogroups.</title>
        <authorList>
            <person name="Spilker T."/>
            <person name="Lipuma J."/>
        </authorList>
    </citation>
    <scope>NUCLEOTIDE SEQUENCE [LARGE SCALE GENOMIC DNA]</scope>
    <source>
        <strain evidence="2">AU18089</strain>
    </source>
</reference>
<dbReference type="EMBL" id="NEVK01000004">
    <property type="protein sequence ID" value="OZI22459.1"/>
    <property type="molecule type" value="Genomic_DNA"/>
</dbReference>